<evidence type="ECO:0008006" key="4">
    <source>
        <dbReference type="Google" id="ProtNLM"/>
    </source>
</evidence>
<feature type="chain" id="PRO_5020022217" description="Secreted protein" evidence="1">
    <location>
        <begin position="29"/>
        <end position="138"/>
    </location>
</feature>
<evidence type="ECO:0000256" key="1">
    <source>
        <dbReference type="SAM" id="SignalP"/>
    </source>
</evidence>
<evidence type="ECO:0000313" key="3">
    <source>
        <dbReference type="Proteomes" id="UP000299102"/>
    </source>
</evidence>
<keyword evidence="1" id="KW-0732">Signal</keyword>
<keyword evidence="3" id="KW-1185">Reference proteome</keyword>
<reference evidence="2 3" key="1">
    <citation type="journal article" date="2019" name="Commun. Biol.">
        <title>The bagworm genome reveals a unique fibroin gene that provides high tensile strength.</title>
        <authorList>
            <person name="Kono N."/>
            <person name="Nakamura H."/>
            <person name="Ohtoshi R."/>
            <person name="Tomita M."/>
            <person name="Numata K."/>
            <person name="Arakawa K."/>
        </authorList>
    </citation>
    <scope>NUCLEOTIDE SEQUENCE [LARGE SCALE GENOMIC DNA]</scope>
</reference>
<name>A0A4C1T0P7_EUMVA</name>
<dbReference type="AlphaFoldDB" id="A0A4C1T0P7"/>
<dbReference type="EMBL" id="BGZK01000029">
    <property type="protein sequence ID" value="GBP08062.1"/>
    <property type="molecule type" value="Genomic_DNA"/>
</dbReference>
<evidence type="ECO:0000313" key="2">
    <source>
        <dbReference type="EMBL" id="GBP08062.1"/>
    </source>
</evidence>
<dbReference type="Proteomes" id="UP000299102">
    <property type="component" value="Unassembled WGS sequence"/>
</dbReference>
<protein>
    <recommendedName>
        <fullName evidence="4">Secreted protein</fullName>
    </recommendedName>
</protein>
<sequence>MHYRCPGSAHAAFGLVLLLVICSQPAERALYTETISTARRCKEMRFNHRTNVNVSATPLPQKRYSAGTTCYFGFGPLVATARTPPGSVSVLLPSHSLSENFESRLSILIAILSRTTAGAVLSCARFVLSAKYERAVTY</sequence>
<comment type="caution">
    <text evidence="2">The sequence shown here is derived from an EMBL/GenBank/DDBJ whole genome shotgun (WGS) entry which is preliminary data.</text>
</comment>
<gene>
    <name evidence="2" type="ORF">EVAR_2873_1</name>
</gene>
<feature type="signal peptide" evidence="1">
    <location>
        <begin position="1"/>
        <end position="28"/>
    </location>
</feature>
<accession>A0A4C1T0P7</accession>
<organism evidence="2 3">
    <name type="scientific">Eumeta variegata</name>
    <name type="common">Bagworm moth</name>
    <name type="synonym">Eumeta japonica</name>
    <dbReference type="NCBI Taxonomy" id="151549"/>
    <lineage>
        <taxon>Eukaryota</taxon>
        <taxon>Metazoa</taxon>
        <taxon>Ecdysozoa</taxon>
        <taxon>Arthropoda</taxon>
        <taxon>Hexapoda</taxon>
        <taxon>Insecta</taxon>
        <taxon>Pterygota</taxon>
        <taxon>Neoptera</taxon>
        <taxon>Endopterygota</taxon>
        <taxon>Lepidoptera</taxon>
        <taxon>Glossata</taxon>
        <taxon>Ditrysia</taxon>
        <taxon>Tineoidea</taxon>
        <taxon>Psychidae</taxon>
        <taxon>Oiketicinae</taxon>
        <taxon>Eumeta</taxon>
    </lineage>
</organism>
<proteinExistence type="predicted"/>